<evidence type="ECO:0000313" key="9">
    <source>
        <dbReference type="Proteomes" id="UP000724874"/>
    </source>
</evidence>
<dbReference type="Proteomes" id="UP000724874">
    <property type="component" value="Unassembled WGS sequence"/>
</dbReference>
<feature type="domain" description="DDH" evidence="6">
    <location>
        <begin position="62"/>
        <end position="189"/>
    </location>
</feature>
<dbReference type="InterPro" id="IPR001667">
    <property type="entry name" value="DDH_dom"/>
</dbReference>
<name>A0A9P5TPY1_GYMJU</name>
<dbReference type="GO" id="GO:0004309">
    <property type="term" value="F:exopolyphosphatase activity"/>
    <property type="evidence" value="ECO:0007669"/>
    <property type="project" value="TreeGrafter"/>
</dbReference>
<evidence type="ECO:0000256" key="3">
    <source>
        <dbReference type="ARBA" id="ARBA00022801"/>
    </source>
</evidence>
<proteinExistence type="predicted"/>
<dbReference type="AlphaFoldDB" id="A0A9P5TPY1"/>
<dbReference type="InterPro" id="IPR038763">
    <property type="entry name" value="DHH_sf"/>
</dbReference>
<feature type="domain" description="DHHA2" evidence="7">
    <location>
        <begin position="252"/>
        <end position="368"/>
    </location>
</feature>
<dbReference type="InterPro" id="IPR004097">
    <property type="entry name" value="DHHA2"/>
</dbReference>
<sequence length="449" mass="48701">MPRNPLRRLSVALRLTEAYQPAVQAPPTPTTATSINLFLNSSKANFLKDVKEDPAKAAETWTVVMGNEAGDLDTIASSIAYSWILSEVHKKPAIPLIQVERPDLNLRAENLYALKLAGLSDTQEELLTLTEENPKAQVVAVVDHHADEGLYPDASPRTISPCGSCSSHVGALCPPEIPAELATLLLTAILTDTDGLKPGGKATQVDRDSALFLAPKSTIANRIPPPSALSPIDHPNPDALYEAQTIKDLTKTLEEKKSDVSHLNALDLLRRDYKEYSHKLGWATGQPTIKAGLSTVPSPLKAWATEGRLEKEGVEWMQRRGLTILGVLTSYHDAKKNVVGQKKKDKGKHKREMAWIILEEPVLAKTANDGLTSEGLGRRLWKGLEASKEIDVKVHKKISLKGGKLPGNSKARVTAPLLKDILENSASAPPTEASKTEEAKNEVPSAQDS</sequence>
<comment type="caution">
    <text evidence="8">The sequence shown here is derived from an EMBL/GenBank/DDBJ whole genome shotgun (WGS) entry which is preliminary data.</text>
</comment>
<dbReference type="InterPro" id="IPR038222">
    <property type="entry name" value="DHHA2_dom_sf"/>
</dbReference>
<protein>
    <recommendedName>
        <fullName evidence="10">DHHA2 domain-containing protein</fullName>
    </recommendedName>
</protein>
<dbReference type="OrthoDB" id="374045at2759"/>
<reference evidence="8" key="1">
    <citation type="submission" date="2020-11" db="EMBL/GenBank/DDBJ databases">
        <authorList>
            <consortium name="DOE Joint Genome Institute"/>
            <person name="Ahrendt S."/>
            <person name="Riley R."/>
            <person name="Andreopoulos W."/>
            <person name="LaButti K."/>
            <person name="Pangilinan J."/>
            <person name="Ruiz-duenas F.J."/>
            <person name="Barrasa J.M."/>
            <person name="Sanchez-Garcia M."/>
            <person name="Camarero S."/>
            <person name="Miyauchi S."/>
            <person name="Serrano A."/>
            <person name="Linde D."/>
            <person name="Babiker R."/>
            <person name="Drula E."/>
            <person name="Ayuso-Fernandez I."/>
            <person name="Pacheco R."/>
            <person name="Padilla G."/>
            <person name="Ferreira P."/>
            <person name="Barriuso J."/>
            <person name="Kellner H."/>
            <person name="Castanera R."/>
            <person name="Alfaro M."/>
            <person name="Ramirez L."/>
            <person name="Pisabarro A.G."/>
            <person name="Kuo A."/>
            <person name="Tritt A."/>
            <person name="Lipzen A."/>
            <person name="He G."/>
            <person name="Yan M."/>
            <person name="Ng V."/>
            <person name="Cullen D."/>
            <person name="Martin F."/>
            <person name="Rosso M.-N."/>
            <person name="Henrissat B."/>
            <person name="Hibbett D."/>
            <person name="Martinez A.T."/>
            <person name="Grigoriev I.V."/>
        </authorList>
    </citation>
    <scope>NUCLEOTIDE SEQUENCE</scope>
    <source>
        <strain evidence="8">AH 44721</strain>
    </source>
</reference>
<evidence type="ECO:0008006" key="10">
    <source>
        <dbReference type="Google" id="ProtNLM"/>
    </source>
</evidence>
<dbReference type="GO" id="GO:0046872">
    <property type="term" value="F:metal ion binding"/>
    <property type="evidence" value="ECO:0007669"/>
    <property type="project" value="UniProtKB-KW"/>
</dbReference>
<feature type="region of interest" description="Disordered" evidence="5">
    <location>
        <begin position="423"/>
        <end position="449"/>
    </location>
</feature>
<evidence type="ECO:0000259" key="6">
    <source>
        <dbReference type="Pfam" id="PF01368"/>
    </source>
</evidence>
<keyword evidence="9" id="KW-1185">Reference proteome</keyword>
<gene>
    <name evidence="8" type="ORF">CPB84DRAFT_1814892</name>
</gene>
<keyword evidence="3" id="KW-0378">Hydrolase</keyword>
<evidence type="ECO:0000256" key="2">
    <source>
        <dbReference type="ARBA" id="ARBA00022723"/>
    </source>
</evidence>
<evidence type="ECO:0000259" key="7">
    <source>
        <dbReference type="Pfam" id="PF02833"/>
    </source>
</evidence>
<evidence type="ECO:0000256" key="1">
    <source>
        <dbReference type="ARBA" id="ARBA00001936"/>
    </source>
</evidence>
<accession>A0A9P5TPY1</accession>
<dbReference type="SUPFAM" id="SSF64182">
    <property type="entry name" value="DHH phosphoesterases"/>
    <property type="match status" value="1"/>
</dbReference>
<evidence type="ECO:0000256" key="5">
    <source>
        <dbReference type="SAM" id="MobiDB-lite"/>
    </source>
</evidence>
<dbReference type="EMBL" id="JADNYJ010000035">
    <property type="protein sequence ID" value="KAF8902587.1"/>
    <property type="molecule type" value="Genomic_DNA"/>
</dbReference>
<evidence type="ECO:0000256" key="4">
    <source>
        <dbReference type="ARBA" id="ARBA00023211"/>
    </source>
</evidence>
<dbReference type="Pfam" id="PF01368">
    <property type="entry name" value="DHH"/>
    <property type="match status" value="1"/>
</dbReference>
<keyword evidence="2" id="KW-0479">Metal-binding</keyword>
<keyword evidence="4" id="KW-0464">Manganese</keyword>
<organism evidence="8 9">
    <name type="scientific">Gymnopilus junonius</name>
    <name type="common">Spectacular rustgill mushroom</name>
    <name type="synonym">Gymnopilus spectabilis subsp. junonius</name>
    <dbReference type="NCBI Taxonomy" id="109634"/>
    <lineage>
        <taxon>Eukaryota</taxon>
        <taxon>Fungi</taxon>
        <taxon>Dikarya</taxon>
        <taxon>Basidiomycota</taxon>
        <taxon>Agaricomycotina</taxon>
        <taxon>Agaricomycetes</taxon>
        <taxon>Agaricomycetidae</taxon>
        <taxon>Agaricales</taxon>
        <taxon>Agaricineae</taxon>
        <taxon>Hymenogastraceae</taxon>
        <taxon>Gymnopilus</taxon>
    </lineage>
</organism>
<comment type="cofactor">
    <cofactor evidence="1">
        <name>Mn(2+)</name>
        <dbReference type="ChEBI" id="CHEBI:29035"/>
    </cofactor>
</comment>
<dbReference type="Gene3D" id="3.10.310.20">
    <property type="entry name" value="DHHA2 domain"/>
    <property type="match status" value="1"/>
</dbReference>
<dbReference type="GO" id="GO:0005737">
    <property type="term" value="C:cytoplasm"/>
    <property type="evidence" value="ECO:0007669"/>
    <property type="project" value="InterPro"/>
</dbReference>
<dbReference type="Gene3D" id="3.90.1640.10">
    <property type="entry name" value="inorganic pyrophosphatase (n-terminal core)"/>
    <property type="match status" value="2"/>
</dbReference>
<evidence type="ECO:0000313" key="8">
    <source>
        <dbReference type="EMBL" id="KAF8902587.1"/>
    </source>
</evidence>
<dbReference type="PANTHER" id="PTHR12112">
    <property type="entry name" value="BNIP - RELATED"/>
    <property type="match status" value="1"/>
</dbReference>
<dbReference type="Pfam" id="PF02833">
    <property type="entry name" value="DHHA2"/>
    <property type="match status" value="1"/>
</dbReference>
<dbReference type="PANTHER" id="PTHR12112:SF39">
    <property type="entry name" value="EG:152A3.5 PROTEIN (FBGN0003116_PN PROTEIN)"/>
    <property type="match status" value="1"/>
</dbReference>